<dbReference type="InterPro" id="IPR036875">
    <property type="entry name" value="Znf_CCHC_sf"/>
</dbReference>
<organism evidence="4 5">
    <name type="scientific">Cryptolaemus montrouzieri</name>
    <dbReference type="NCBI Taxonomy" id="559131"/>
    <lineage>
        <taxon>Eukaryota</taxon>
        <taxon>Metazoa</taxon>
        <taxon>Ecdysozoa</taxon>
        <taxon>Arthropoda</taxon>
        <taxon>Hexapoda</taxon>
        <taxon>Insecta</taxon>
        <taxon>Pterygota</taxon>
        <taxon>Neoptera</taxon>
        <taxon>Endopterygota</taxon>
        <taxon>Coleoptera</taxon>
        <taxon>Polyphaga</taxon>
        <taxon>Cucujiformia</taxon>
        <taxon>Coccinelloidea</taxon>
        <taxon>Coccinellidae</taxon>
        <taxon>Scymninae</taxon>
        <taxon>Scymnini</taxon>
        <taxon>Cryptolaemus</taxon>
    </lineage>
</organism>
<accession>A0ABD2MWW0</accession>
<dbReference type="Proteomes" id="UP001516400">
    <property type="component" value="Unassembled WGS sequence"/>
</dbReference>
<proteinExistence type="predicted"/>
<dbReference type="InterPro" id="IPR001878">
    <property type="entry name" value="Znf_CCHC"/>
</dbReference>
<feature type="compositionally biased region" description="Low complexity" evidence="2">
    <location>
        <begin position="28"/>
        <end position="63"/>
    </location>
</feature>
<gene>
    <name evidence="4" type="ORF">HHI36_021374</name>
</gene>
<evidence type="ECO:0000256" key="2">
    <source>
        <dbReference type="SAM" id="MobiDB-lite"/>
    </source>
</evidence>
<protein>
    <recommendedName>
        <fullName evidence="3">CCHC-type domain-containing protein</fullName>
    </recommendedName>
</protein>
<dbReference type="GO" id="GO:0008270">
    <property type="term" value="F:zinc ion binding"/>
    <property type="evidence" value="ECO:0007669"/>
    <property type="project" value="UniProtKB-KW"/>
</dbReference>
<dbReference type="SUPFAM" id="SSF57756">
    <property type="entry name" value="Retrovirus zinc finger-like domains"/>
    <property type="match status" value="1"/>
</dbReference>
<feature type="domain" description="CCHC-type" evidence="3">
    <location>
        <begin position="3"/>
        <end position="18"/>
    </location>
</feature>
<feature type="compositionally biased region" description="Polar residues" evidence="2">
    <location>
        <begin position="130"/>
        <end position="144"/>
    </location>
</feature>
<dbReference type="EMBL" id="JABFTP020000042">
    <property type="protein sequence ID" value="KAL3270856.1"/>
    <property type="molecule type" value="Genomic_DNA"/>
</dbReference>
<sequence length="150" mass="16801">MECFPCKHTGHIASNCPNPPYTQETHQSQRSGSSSSIKEIVKSSTTKTDNILSQPPSIQQPGQIPTRQVLVSHQTAQKLFPKLLKCHPLENLQQLQRIPNEKGRNRKLTAPHRNTSQKPVGMISKKHLPNVTSLPSSIRPSVTRTHIKKH</sequence>
<evidence type="ECO:0000313" key="5">
    <source>
        <dbReference type="Proteomes" id="UP001516400"/>
    </source>
</evidence>
<comment type="caution">
    <text evidence="4">The sequence shown here is derived from an EMBL/GenBank/DDBJ whole genome shotgun (WGS) entry which is preliminary data.</text>
</comment>
<evidence type="ECO:0000313" key="4">
    <source>
        <dbReference type="EMBL" id="KAL3270856.1"/>
    </source>
</evidence>
<keyword evidence="1" id="KW-0863">Zinc-finger</keyword>
<evidence type="ECO:0000259" key="3">
    <source>
        <dbReference type="PROSITE" id="PS50158"/>
    </source>
</evidence>
<dbReference type="AlphaFoldDB" id="A0ABD2MWW0"/>
<keyword evidence="1" id="KW-0862">Zinc</keyword>
<dbReference type="PROSITE" id="PS50158">
    <property type="entry name" value="ZF_CCHC"/>
    <property type="match status" value="1"/>
</dbReference>
<name>A0ABD2MWW0_9CUCU</name>
<keyword evidence="1" id="KW-0479">Metal-binding</keyword>
<reference evidence="4 5" key="1">
    <citation type="journal article" date="2021" name="BMC Biol.">
        <title>Horizontally acquired antibacterial genes associated with adaptive radiation of ladybird beetles.</title>
        <authorList>
            <person name="Li H.S."/>
            <person name="Tang X.F."/>
            <person name="Huang Y.H."/>
            <person name="Xu Z.Y."/>
            <person name="Chen M.L."/>
            <person name="Du X.Y."/>
            <person name="Qiu B.Y."/>
            <person name="Chen P.T."/>
            <person name="Zhang W."/>
            <person name="Slipinski A."/>
            <person name="Escalona H.E."/>
            <person name="Waterhouse R.M."/>
            <person name="Zwick A."/>
            <person name="Pang H."/>
        </authorList>
    </citation>
    <scope>NUCLEOTIDE SEQUENCE [LARGE SCALE GENOMIC DNA]</scope>
    <source>
        <strain evidence="4">SYSU2018</strain>
    </source>
</reference>
<evidence type="ECO:0000256" key="1">
    <source>
        <dbReference type="PROSITE-ProRule" id="PRU00047"/>
    </source>
</evidence>
<feature type="region of interest" description="Disordered" evidence="2">
    <location>
        <begin position="96"/>
        <end position="150"/>
    </location>
</feature>
<keyword evidence="5" id="KW-1185">Reference proteome</keyword>
<feature type="region of interest" description="Disordered" evidence="2">
    <location>
        <begin position="14"/>
        <end position="63"/>
    </location>
</feature>